<name>A0ABX8TMC1_9CAUL</name>
<keyword evidence="2" id="KW-0614">Plasmid</keyword>
<dbReference type="GeneID" id="94377241"/>
<dbReference type="EMBL" id="CP080035">
    <property type="protein sequence ID" value="QYC12386.1"/>
    <property type="molecule type" value="Genomic_DNA"/>
</dbReference>
<geneLocation type="plasmid" evidence="2 3">
    <name>unnamed1</name>
</geneLocation>
<proteinExistence type="predicted"/>
<gene>
    <name evidence="2" type="ORF">KWG56_18255</name>
</gene>
<sequence>MKNSLKALALAAVVGVGMASAAEAQNRSRSYQAYAVIDLQTDAPKARLIDAAERALSGYASDLNTSRPIAVQTPERPGRFKLENPLGENSRLGALAALGGVSAQSFMIATCDGAVWVANLTRSISGSQQMRATLCLFPYANDQRQGYHLNLFVNDTAESGGGLSQRFGRAVAGRLVGTPQEFTERMLKDTVFAMEGASGASAVLIEGEPEIPGLAWKR</sequence>
<dbReference type="RefSeq" id="WP_219373708.1">
    <property type="nucleotide sequence ID" value="NZ_CP080035.1"/>
</dbReference>
<accession>A0ABX8TMC1</accession>
<organism evidence="2 3">
    <name type="scientific">Brevundimonas nasdae</name>
    <dbReference type="NCBI Taxonomy" id="172043"/>
    <lineage>
        <taxon>Bacteria</taxon>
        <taxon>Pseudomonadati</taxon>
        <taxon>Pseudomonadota</taxon>
        <taxon>Alphaproteobacteria</taxon>
        <taxon>Caulobacterales</taxon>
        <taxon>Caulobacteraceae</taxon>
        <taxon>Brevundimonas</taxon>
    </lineage>
</organism>
<dbReference type="Proteomes" id="UP000824334">
    <property type="component" value="Plasmid unnamed1"/>
</dbReference>
<feature type="signal peptide" evidence="1">
    <location>
        <begin position="1"/>
        <end position="21"/>
    </location>
</feature>
<reference evidence="2 3" key="1">
    <citation type="submission" date="2021-07" db="EMBL/GenBank/DDBJ databases">
        <title>Isolation and characterization of bacteria from a gold mining with a capacity of golden bioaccumulation.</title>
        <authorList>
            <person name="Yang X.J."/>
        </authorList>
    </citation>
    <scope>NUCLEOTIDE SEQUENCE [LARGE SCALE GENOMIC DNA]</scope>
    <source>
        <strain evidence="2 3">Au29</strain>
        <plasmid evidence="2 3">unnamed1</plasmid>
    </source>
</reference>
<evidence type="ECO:0000256" key="1">
    <source>
        <dbReference type="SAM" id="SignalP"/>
    </source>
</evidence>
<evidence type="ECO:0000313" key="3">
    <source>
        <dbReference type="Proteomes" id="UP000824334"/>
    </source>
</evidence>
<evidence type="ECO:0000313" key="2">
    <source>
        <dbReference type="EMBL" id="QYC12386.1"/>
    </source>
</evidence>
<keyword evidence="1" id="KW-0732">Signal</keyword>
<keyword evidence="3" id="KW-1185">Reference proteome</keyword>
<protein>
    <submittedName>
        <fullName evidence="2">Uncharacterized protein</fullName>
    </submittedName>
</protein>
<feature type="chain" id="PRO_5045108937" evidence="1">
    <location>
        <begin position="22"/>
        <end position="218"/>
    </location>
</feature>